<proteinExistence type="predicted"/>
<name>A0A0F9JKG5_9ZZZZ</name>
<protein>
    <submittedName>
        <fullName evidence="2">Uncharacterized protein</fullName>
    </submittedName>
</protein>
<feature type="compositionally biased region" description="Basic and acidic residues" evidence="1">
    <location>
        <begin position="18"/>
        <end position="37"/>
    </location>
</feature>
<sequence length="104" mass="11524">MVEKKKKPERGVPTKSITIEESKKRLATKGERERKQAEATTSIGAIEKAKARLQEAGLTAPQIRDELKGRGEEIQAGIQPQVTMEQAQAQTQSLEELRQLGSIE</sequence>
<accession>A0A0F9JKG5</accession>
<evidence type="ECO:0000256" key="1">
    <source>
        <dbReference type="SAM" id="MobiDB-lite"/>
    </source>
</evidence>
<evidence type="ECO:0000313" key="2">
    <source>
        <dbReference type="EMBL" id="KKM06236.1"/>
    </source>
</evidence>
<dbReference type="AlphaFoldDB" id="A0A0F9JKG5"/>
<comment type="caution">
    <text evidence="2">The sequence shown here is derived from an EMBL/GenBank/DDBJ whole genome shotgun (WGS) entry which is preliminary data.</text>
</comment>
<reference evidence="2" key="1">
    <citation type="journal article" date="2015" name="Nature">
        <title>Complex archaea that bridge the gap between prokaryotes and eukaryotes.</title>
        <authorList>
            <person name="Spang A."/>
            <person name="Saw J.H."/>
            <person name="Jorgensen S.L."/>
            <person name="Zaremba-Niedzwiedzka K."/>
            <person name="Martijn J."/>
            <person name="Lind A.E."/>
            <person name="van Eijk R."/>
            <person name="Schleper C."/>
            <person name="Guy L."/>
            <person name="Ettema T.J."/>
        </authorList>
    </citation>
    <scope>NUCLEOTIDE SEQUENCE</scope>
</reference>
<dbReference type="EMBL" id="LAZR01016042">
    <property type="protein sequence ID" value="KKM06236.1"/>
    <property type="molecule type" value="Genomic_DNA"/>
</dbReference>
<feature type="compositionally biased region" description="Polar residues" evidence="1">
    <location>
        <begin position="80"/>
        <end position="94"/>
    </location>
</feature>
<gene>
    <name evidence="2" type="ORF">LCGC14_1745950</name>
</gene>
<feature type="region of interest" description="Disordered" evidence="1">
    <location>
        <begin position="1"/>
        <end position="40"/>
    </location>
</feature>
<feature type="non-terminal residue" evidence="2">
    <location>
        <position position="104"/>
    </location>
</feature>
<organism evidence="2">
    <name type="scientific">marine sediment metagenome</name>
    <dbReference type="NCBI Taxonomy" id="412755"/>
    <lineage>
        <taxon>unclassified sequences</taxon>
        <taxon>metagenomes</taxon>
        <taxon>ecological metagenomes</taxon>
    </lineage>
</organism>
<feature type="region of interest" description="Disordered" evidence="1">
    <location>
        <begin position="80"/>
        <end position="104"/>
    </location>
</feature>